<sequence length="218" mass="24631">MKIELMEFKKLEGEATANKRKAKLIFVYEWEFELKLKANIAGSDTVYDGVIEIPNLSDENDASEIDGNFTLTTKGPHENEIRHFGNHELRDFIRKQVGLYIRDLKEEFSKGLVLPTDKVKPQVVSSGKTVIDKKAFQNEVVQKTQKDKAPVASNGIIECKSFDAVETFKVPPERLYEILTDEQLVRAWTNGSGKVDVRPGGSFSLLGRHFVTVLPSQF</sequence>
<accession>A0AC34RDR3</accession>
<name>A0AC34RDR3_9BILA</name>
<reference evidence="2" key="1">
    <citation type="submission" date="2022-11" db="UniProtKB">
        <authorList>
            <consortium name="WormBaseParasite"/>
        </authorList>
    </citation>
    <scope>IDENTIFICATION</scope>
</reference>
<dbReference type="Proteomes" id="UP000887576">
    <property type="component" value="Unplaced"/>
</dbReference>
<evidence type="ECO:0000313" key="1">
    <source>
        <dbReference type="Proteomes" id="UP000887576"/>
    </source>
</evidence>
<organism evidence="1 2">
    <name type="scientific">Panagrolaimus sp. JU765</name>
    <dbReference type="NCBI Taxonomy" id="591449"/>
    <lineage>
        <taxon>Eukaryota</taxon>
        <taxon>Metazoa</taxon>
        <taxon>Ecdysozoa</taxon>
        <taxon>Nematoda</taxon>
        <taxon>Chromadorea</taxon>
        <taxon>Rhabditida</taxon>
        <taxon>Tylenchina</taxon>
        <taxon>Panagrolaimomorpha</taxon>
        <taxon>Panagrolaimoidea</taxon>
        <taxon>Panagrolaimidae</taxon>
        <taxon>Panagrolaimus</taxon>
    </lineage>
</organism>
<protein>
    <submittedName>
        <fullName evidence="2">Activator of Hsp90 ATPase AHSA1-like N-terminal domain-containing protein</fullName>
    </submittedName>
</protein>
<proteinExistence type="predicted"/>
<evidence type="ECO:0000313" key="2">
    <source>
        <dbReference type="WBParaSite" id="JU765_v2.g6060.t1"/>
    </source>
</evidence>
<dbReference type="WBParaSite" id="JU765_v2.g6060.t1">
    <property type="protein sequence ID" value="JU765_v2.g6060.t1"/>
    <property type="gene ID" value="JU765_v2.g6060"/>
</dbReference>